<comment type="caution">
    <text evidence="8">The sequence shown here is derived from an EMBL/GenBank/DDBJ whole genome shotgun (WGS) entry which is preliminary data.</text>
</comment>
<dbReference type="PANTHER" id="PTHR47356">
    <property type="entry name" value="FAD-DEPENDENT MONOOXYGENASE ASQG-RELATED"/>
    <property type="match status" value="1"/>
</dbReference>
<feature type="transmembrane region" description="Helical" evidence="6">
    <location>
        <begin position="704"/>
        <end position="725"/>
    </location>
</feature>
<evidence type="ECO:0000256" key="3">
    <source>
        <dbReference type="ARBA" id="ARBA00022630"/>
    </source>
</evidence>
<dbReference type="Gene3D" id="3.50.50.60">
    <property type="entry name" value="FAD/NAD(P)-binding domain"/>
    <property type="match status" value="1"/>
</dbReference>
<protein>
    <recommendedName>
        <fullName evidence="7">FAD-binding domain-containing protein</fullName>
    </recommendedName>
</protein>
<feature type="transmembrane region" description="Helical" evidence="6">
    <location>
        <begin position="732"/>
        <end position="750"/>
    </location>
</feature>
<feature type="domain" description="FAD-binding" evidence="7">
    <location>
        <begin position="6"/>
        <end position="172"/>
    </location>
</feature>
<keyword evidence="3" id="KW-0285">Flavoprotein</keyword>
<comment type="cofactor">
    <cofactor evidence="1">
        <name>FAD</name>
        <dbReference type="ChEBI" id="CHEBI:57692"/>
    </cofactor>
</comment>
<dbReference type="PROSITE" id="PS51257">
    <property type="entry name" value="PROKAR_LIPOPROTEIN"/>
    <property type="match status" value="1"/>
</dbReference>
<gene>
    <name evidence="8" type="ORF">QBC46DRAFT_378981</name>
</gene>
<dbReference type="SUPFAM" id="SSF51905">
    <property type="entry name" value="FAD/NAD(P)-binding domain"/>
    <property type="match status" value="1"/>
</dbReference>
<feature type="transmembrane region" description="Helical" evidence="6">
    <location>
        <begin position="677"/>
        <end position="698"/>
    </location>
</feature>
<keyword evidence="9" id="KW-1185">Reference proteome</keyword>
<name>A0AAN6NBS9_9PEZI</name>
<keyword evidence="6" id="KW-1133">Transmembrane helix</keyword>
<proteinExistence type="inferred from homology"/>
<evidence type="ECO:0000256" key="4">
    <source>
        <dbReference type="ARBA" id="ARBA00022827"/>
    </source>
</evidence>
<feature type="transmembrane region" description="Helical" evidence="6">
    <location>
        <begin position="762"/>
        <end position="789"/>
    </location>
</feature>
<feature type="transmembrane region" description="Helical" evidence="6">
    <location>
        <begin position="638"/>
        <end position="656"/>
    </location>
</feature>
<accession>A0AAN6NBS9</accession>
<keyword evidence="4" id="KW-0274">FAD</keyword>
<dbReference type="InterPro" id="IPR050562">
    <property type="entry name" value="FAD_mOase_fung"/>
</dbReference>
<feature type="transmembrane region" description="Helical" evidence="6">
    <location>
        <begin position="567"/>
        <end position="588"/>
    </location>
</feature>
<evidence type="ECO:0000259" key="7">
    <source>
        <dbReference type="Pfam" id="PF01494"/>
    </source>
</evidence>
<dbReference type="GO" id="GO:0004497">
    <property type="term" value="F:monooxygenase activity"/>
    <property type="evidence" value="ECO:0007669"/>
    <property type="project" value="InterPro"/>
</dbReference>
<evidence type="ECO:0000256" key="2">
    <source>
        <dbReference type="ARBA" id="ARBA00007992"/>
    </source>
</evidence>
<organism evidence="8 9">
    <name type="scientific">Diplogelasinospora grovesii</name>
    <dbReference type="NCBI Taxonomy" id="303347"/>
    <lineage>
        <taxon>Eukaryota</taxon>
        <taxon>Fungi</taxon>
        <taxon>Dikarya</taxon>
        <taxon>Ascomycota</taxon>
        <taxon>Pezizomycotina</taxon>
        <taxon>Sordariomycetes</taxon>
        <taxon>Sordariomycetidae</taxon>
        <taxon>Sordariales</taxon>
        <taxon>Diplogelasinosporaceae</taxon>
        <taxon>Diplogelasinospora</taxon>
    </lineage>
</organism>
<keyword evidence="6" id="KW-0812">Transmembrane</keyword>
<comment type="similarity">
    <text evidence="2">Belongs to the paxM FAD-dependent monooxygenase family.</text>
</comment>
<dbReference type="GO" id="GO:0071949">
    <property type="term" value="F:FAD binding"/>
    <property type="evidence" value="ECO:0007669"/>
    <property type="project" value="InterPro"/>
</dbReference>
<evidence type="ECO:0000313" key="9">
    <source>
        <dbReference type="Proteomes" id="UP001303473"/>
    </source>
</evidence>
<dbReference type="EMBL" id="MU853770">
    <property type="protein sequence ID" value="KAK3942865.1"/>
    <property type="molecule type" value="Genomic_DNA"/>
</dbReference>
<dbReference type="InterPro" id="IPR036188">
    <property type="entry name" value="FAD/NAD-bd_sf"/>
</dbReference>
<dbReference type="PANTHER" id="PTHR47356:SF2">
    <property type="entry name" value="FAD-BINDING DOMAIN-CONTAINING PROTEIN-RELATED"/>
    <property type="match status" value="1"/>
</dbReference>
<feature type="transmembrane region" description="Helical" evidence="6">
    <location>
        <begin position="608"/>
        <end position="626"/>
    </location>
</feature>
<evidence type="ECO:0000256" key="1">
    <source>
        <dbReference type="ARBA" id="ARBA00001974"/>
    </source>
</evidence>
<sequence length="818" mass="90944">MTKHDFRVIISGGGVAGLTLASCLEQAGVDYVLLERRGELAPQLGASIVIFPNGARILEQLGCYQGLKDYAQPTKWSYNHDSKGRPIGPPTNANALATARFGYSVACGERQRLLKVLADNIKDKSKCLVNKEVAAIEQTSDSVTVKCADGSAYSGDLLIGADGVFSRTREQMWALAEPEFPDLVASDKRALKAEYNVFYGIADGVTQLVRGDMDTCFHPGRYAMTLTSIDDNRVYYCVEERLPKSYGLGEIPRYSAEDTEAFMRRNGDIRVRPDLTIGDLWRKTIFSKMAVAEEGKFKLWTYGRIACVGDSVHKTTLNLGAGGNAAIESAAAMANNIVHLLHMLHGKKPTANQVREIMVRYHESRRVRADAVCDSSWQLTRLNNMHGPFDKFFVRFLLPHAGEFIVDQVGDMMIGATKLDYLPLPKRSLTGTKPFNPTQGDGQKESKIMRALWGLPMLGLAVVAFNLMFAEDPLPAAKAILDTGKIVWATGSVPIQYTFYRIGWLDELLAALNMFFTPSVYDYDALSRSQVFSFLTDAGVVIMVWYLESVRRANHLTILQLPMMFALVAQLFGAGVICPLYCFLHYILSPIENFSGTDNRLTKMKYTLAILPAVILGHYIPAYGMFLWPDLADRQKWIFVWQLYPVYVSLALQLLTRSGLFPDTMDEDKVHAPNRDLPVIRTYVGSTVALSAAVWLYTWYTNGLGTWTVFIPTSIPSVIGGITGFTSQFLRWDQVFTFGGQFVWLLYLFGDIKTAGMADDVSWFKMVLSGAVSLVALGPGATLGLGWLWREGILATRRHKDALTLESVKRLGFTVMDD</sequence>
<dbReference type="PRINTS" id="PR00420">
    <property type="entry name" value="RNGMNOXGNASE"/>
</dbReference>
<dbReference type="AlphaFoldDB" id="A0AAN6NBS9"/>
<keyword evidence="5" id="KW-0560">Oxidoreductase</keyword>
<dbReference type="Proteomes" id="UP001303473">
    <property type="component" value="Unassembled WGS sequence"/>
</dbReference>
<dbReference type="Pfam" id="PF01494">
    <property type="entry name" value="FAD_binding_3"/>
    <property type="match status" value="1"/>
</dbReference>
<dbReference type="InterPro" id="IPR002938">
    <property type="entry name" value="FAD-bd"/>
</dbReference>
<keyword evidence="6" id="KW-0472">Membrane</keyword>
<evidence type="ECO:0000313" key="8">
    <source>
        <dbReference type="EMBL" id="KAK3942865.1"/>
    </source>
</evidence>
<evidence type="ECO:0000256" key="5">
    <source>
        <dbReference type="ARBA" id="ARBA00023002"/>
    </source>
</evidence>
<evidence type="ECO:0000256" key="6">
    <source>
        <dbReference type="SAM" id="Phobius"/>
    </source>
</evidence>
<reference evidence="9" key="1">
    <citation type="journal article" date="2023" name="Mol. Phylogenet. Evol.">
        <title>Genome-scale phylogeny and comparative genomics of the fungal order Sordariales.</title>
        <authorList>
            <person name="Hensen N."/>
            <person name="Bonometti L."/>
            <person name="Westerberg I."/>
            <person name="Brannstrom I.O."/>
            <person name="Guillou S."/>
            <person name="Cros-Aarteil S."/>
            <person name="Calhoun S."/>
            <person name="Haridas S."/>
            <person name="Kuo A."/>
            <person name="Mondo S."/>
            <person name="Pangilinan J."/>
            <person name="Riley R."/>
            <person name="LaButti K."/>
            <person name="Andreopoulos B."/>
            <person name="Lipzen A."/>
            <person name="Chen C."/>
            <person name="Yan M."/>
            <person name="Daum C."/>
            <person name="Ng V."/>
            <person name="Clum A."/>
            <person name="Steindorff A."/>
            <person name="Ohm R.A."/>
            <person name="Martin F."/>
            <person name="Silar P."/>
            <person name="Natvig D.O."/>
            <person name="Lalanne C."/>
            <person name="Gautier V."/>
            <person name="Ament-Velasquez S.L."/>
            <person name="Kruys A."/>
            <person name="Hutchinson M.I."/>
            <person name="Powell A.J."/>
            <person name="Barry K."/>
            <person name="Miller A.N."/>
            <person name="Grigoriev I.V."/>
            <person name="Debuchy R."/>
            <person name="Gladieux P."/>
            <person name="Hiltunen Thoren M."/>
            <person name="Johannesson H."/>
        </authorList>
    </citation>
    <scope>NUCLEOTIDE SEQUENCE [LARGE SCALE GENOMIC DNA]</scope>
    <source>
        <strain evidence="9">CBS 340.73</strain>
    </source>
</reference>